<reference evidence="1 2" key="1">
    <citation type="journal article" date="2021" name="Microbiol. Resour. Announc.">
        <title>Genome Sequences of Bacteriophages cd2, cd3, and cd4, which Specifically Target Carnobacterium divergens.</title>
        <authorList>
            <person name="Zhang P."/>
            <person name="Britton A.P."/>
            <person name="Visser K.A."/>
            <person name="Welke C.A."/>
            <person name="Wassink H."/>
            <person name="Prins E."/>
            <person name="Yang X."/>
            <person name="Martin-Visscher L.A."/>
        </authorList>
    </citation>
    <scope>NUCLEOTIDE SEQUENCE [LARGE SCALE GENOMIC DNA]</scope>
    <source>
        <strain evidence="2">cd2</strain>
    </source>
</reference>
<organism evidence="1 2">
    <name type="scientific">Carnobacterium phage cd2</name>
    <dbReference type="NCBI Taxonomy" id="2849244"/>
    <lineage>
        <taxon>Viruses</taxon>
        <taxon>Duplodnaviria</taxon>
        <taxon>Heunggongvirae</taxon>
        <taxon>Uroviricota</taxon>
        <taxon>Caudoviricetes</taxon>
        <taxon>Carnodivirus</taxon>
        <taxon>Carnodivirus cd2-like</taxon>
    </lineage>
</organism>
<keyword evidence="2" id="KW-1185">Reference proteome</keyword>
<name>A0AAE7SNJ4_9CAUD</name>
<dbReference type="Proteomes" id="UP000827445">
    <property type="component" value="Segment"/>
</dbReference>
<protein>
    <submittedName>
        <fullName evidence="1">Uncharacterized protein</fullName>
    </submittedName>
</protein>
<evidence type="ECO:0000313" key="2">
    <source>
        <dbReference type="Proteomes" id="UP000827445"/>
    </source>
</evidence>
<evidence type="ECO:0000313" key="1">
    <source>
        <dbReference type="EMBL" id="QXP45202.1"/>
    </source>
</evidence>
<sequence length="127" mass="14535">METLKFKDSFEQKLFALFEPFGEYGEAELTIKRSPNFIEISKFIIDRFNVDNFIGILKAVEEGNGGLIGETILDYDGVKLEVTSSFYRNGTIVVLWIEGMENILWLDEAEVSRLIQALETLKKGIIY</sequence>
<proteinExistence type="predicted"/>
<gene>
    <name evidence="1" type="ORF">cd2_076</name>
</gene>
<dbReference type="EMBL" id="MZ398135">
    <property type="protein sequence ID" value="QXP45202.1"/>
    <property type="molecule type" value="Genomic_DNA"/>
</dbReference>
<accession>A0AAE7SNJ4</accession>